<keyword evidence="9 13" id="KW-0418">Kinase</keyword>
<evidence type="ECO:0000256" key="9">
    <source>
        <dbReference type="ARBA" id="ARBA00022777"/>
    </source>
</evidence>
<dbReference type="EC" id="2.7.4.8" evidence="4 13"/>
<evidence type="ECO:0000256" key="1">
    <source>
        <dbReference type="ARBA" id="ARBA00003531"/>
    </source>
</evidence>
<dbReference type="EMBL" id="JAEHFQ010000002">
    <property type="protein sequence ID" value="MBM0632669.1"/>
    <property type="molecule type" value="Genomic_DNA"/>
</dbReference>
<gene>
    <name evidence="13 15" type="primary">gmk</name>
    <name evidence="17" type="ORF">A7312_11585</name>
    <name evidence="15" type="ORF">JDW19_05950</name>
    <name evidence="16" type="ORF">QDS18_07100</name>
</gene>
<dbReference type="NCBIfam" id="TIGR03263">
    <property type="entry name" value="guanyl_kin"/>
    <property type="match status" value="1"/>
</dbReference>
<accession>A0A074LAI0</accession>
<dbReference type="SMART" id="SM00072">
    <property type="entry name" value="GuKc"/>
    <property type="match status" value="1"/>
</dbReference>
<evidence type="ECO:0000313" key="17">
    <source>
        <dbReference type="EMBL" id="ODA06957.1"/>
    </source>
</evidence>
<feature type="binding site" evidence="13">
    <location>
        <begin position="11"/>
        <end position="18"/>
    </location>
    <ligand>
        <name>ATP</name>
        <dbReference type="ChEBI" id="CHEBI:30616"/>
    </ligand>
</feature>
<dbReference type="GO" id="GO:0004385">
    <property type="term" value="F:GMP kinase activity"/>
    <property type="evidence" value="ECO:0007669"/>
    <property type="project" value="UniProtKB-UniRule"/>
</dbReference>
<evidence type="ECO:0000313" key="15">
    <source>
        <dbReference type="EMBL" id="MBM0632669.1"/>
    </source>
</evidence>
<evidence type="ECO:0000256" key="2">
    <source>
        <dbReference type="ARBA" id="ARBA00004496"/>
    </source>
</evidence>
<comment type="similarity">
    <text evidence="3 13">Belongs to the guanylate kinase family.</text>
</comment>
<evidence type="ECO:0000256" key="6">
    <source>
        <dbReference type="ARBA" id="ARBA00022490"/>
    </source>
</evidence>
<protein>
    <recommendedName>
        <fullName evidence="5 13">Guanylate kinase</fullName>
        <ecNumber evidence="4 13">2.7.4.8</ecNumber>
    </recommendedName>
    <alternativeName>
        <fullName evidence="11 13">GMP kinase</fullName>
    </alternativeName>
</protein>
<dbReference type="FunFam" id="3.40.50.300:FF:000855">
    <property type="entry name" value="Guanylate kinase"/>
    <property type="match status" value="1"/>
</dbReference>
<evidence type="ECO:0000313" key="19">
    <source>
        <dbReference type="Proteomes" id="UP000650605"/>
    </source>
</evidence>
<evidence type="ECO:0000256" key="11">
    <source>
        <dbReference type="ARBA" id="ARBA00030128"/>
    </source>
</evidence>
<keyword evidence="10 13" id="KW-0067">ATP-binding</keyword>
<comment type="catalytic activity">
    <reaction evidence="12 13">
        <text>GMP + ATP = GDP + ADP</text>
        <dbReference type="Rhea" id="RHEA:20780"/>
        <dbReference type="ChEBI" id="CHEBI:30616"/>
        <dbReference type="ChEBI" id="CHEBI:58115"/>
        <dbReference type="ChEBI" id="CHEBI:58189"/>
        <dbReference type="ChEBI" id="CHEBI:456216"/>
        <dbReference type="EC" id="2.7.4.8"/>
    </reaction>
</comment>
<evidence type="ECO:0000256" key="10">
    <source>
        <dbReference type="ARBA" id="ARBA00022840"/>
    </source>
</evidence>
<reference evidence="16" key="4">
    <citation type="submission" date="2023-04" db="EMBL/GenBank/DDBJ databases">
        <title>Uncovering the Secrets of Slow-Growing Bacteria in Tropical Savanna Soil through Cultivation and Genomic Analysis.</title>
        <authorList>
            <person name="Goncalves O.S."/>
            <person name="Santana M.F."/>
        </authorList>
    </citation>
    <scope>NUCLEOTIDE SEQUENCE</scope>
    <source>
        <strain evidence="16">ANTI</strain>
    </source>
</reference>
<name>A0A074LAI0_PAEPO</name>
<keyword evidence="8 13" id="KW-0547">Nucleotide-binding</keyword>
<proteinExistence type="inferred from homology"/>
<dbReference type="HAMAP" id="MF_00328">
    <property type="entry name" value="Guanylate_kinase"/>
    <property type="match status" value="1"/>
</dbReference>
<dbReference type="Proteomes" id="UP000094974">
    <property type="component" value="Unassembled WGS sequence"/>
</dbReference>
<dbReference type="EMBL" id="LYND01000162">
    <property type="protein sequence ID" value="ODA06957.1"/>
    <property type="molecule type" value="Genomic_DNA"/>
</dbReference>
<dbReference type="InterPro" id="IPR020590">
    <property type="entry name" value="Guanylate_kinase_CS"/>
</dbReference>
<feature type="domain" description="Guanylate kinase-like" evidence="14">
    <location>
        <begin position="4"/>
        <end position="182"/>
    </location>
</feature>
<dbReference type="Gene3D" id="3.30.63.10">
    <property type="entry name" value="Guanylate Kinase phosphate binding domain"/>
    <property type="match status" value="1"/>
</dbReference>
<dbReference type="PROSITE" id="PS50052">
    <property type="entry name" value="GUANYLATE_KINASE_2"/>
    <property type="match status" value="1"/>
</dbReference>
<evidence type="ECO:0000256" key="12">
    <source>
        <dbReference type="ARBA" id="ARBA00048594"/>
    </source>
</evidence>
<dbReference type="EMBL" id="JARVWT010000002">
    <property type="protein sequence ID" value="MDH2330630.1"/>
    <property type="molecule type" value="Genomic_DNA"/>
</dbReference>
<dbReference type="GO" id="GO:0005524">
    <property type="term" value="F:ATP binding"/>
    <property type="evidence" value="ECO:0007669"/>
    <property type="project" value="UniProtKB-UniRule"/>
</dbReference>
<dbReference type="RefSeq" id="WP_013310894.1">
    <property type="nucleotide sequence ID" value="NZ_ALJV01000148.1"/>
</dbReference>
<reference evidence="15" key="3">
    <citation type="submission" date="2020-12" db="EMBL/GenBank/DDBJ databases">
        <title>Paenibacillus polymyxa LMG 27872: a double-edged sword.</title>
        <authorList>
            <person name="Langendries S."/>
            <person name="Garcia Mendez S."/>
            <person name="Beirinckx S."/>
            <person name="Viaene T."/>
            <person name="Baeyen S."/>
            <person name="Goeminne G."/>
            <person name="Willems A."/>
            <person name="Debode J."/>
            <person name="Goormachtig S."/>
        </authorList>
    </citation>
    <scope>NUCLEOTIDE SEQUENCE</scope>
    <source>
        <strain evidence="15">LMG 27872</strain>
    </source>
</reference>
<keyword evidence="7 13" id="KW-0808">Transferase</keyword>
<reference evidence="18" key="1">
    <citation type="submission" date="2016-05" db="EMBL/GenBank/DDBJ databases">
        <title>Whole genome shotgun sequencing of cultured foodborne pathogen.</title>
        <authorList>
            <person name="Zheng J."/>
            <person name="Timme R."/>
            <person name="Allard M."/>
            <person name="Strain E."/>
            <person name="Luo Y."/>
            <person name="Brown E."/>
        </authorList>
    </citation>
    <scope>NUCLEOTIDE SEQUENCE [LARGE SCALE GENOMIC DNA]</scope>
    <source>
        <strain evidence="18">CFSAN034343</strain>
    </source>
</reference>
<comment type="caution">
    <text evidence="15">The sequence shown here is derived from an EMBL/GenBank/DDBJ whole genome shotgun (WGS) entry which is preliminary data.</text>
</comment>
<dbReference type="Gene3D" id="3.40.50.300">
    <property type="entry name" value="P-loop containing nucleotide triphosphate hydrolases"/>
    <property type="match status" value="1"/>
</dbReference>
<dbReference type="InterPro" id="IPR027417">
    <property type="entry name" value="P-loop_NTPase"/>
</dbReference>
<evidence type="ECO:0000259" key="14">
    <source>
        <dbReference type="PROSITE" id="PS50052"/>
    </source>
</evidence>
<evidence type="ECO:0000256" key="3">
    <source>
        <dbReference type="ARBA" id="ARBA00005790"/>
    </source>
</evidence>
<dbReference type="PROSITE" id="PS00856">
    <property type="entry name" value="GUANYLATE_KINASE_1"/>
    <property type="match status" value="1"/>
</dbReference>
<dbReference type="CDD" id="cd00071">
    <property type="entry name" value="GMPK"/>
    <property type="match status" value="1"/>
</dbReference>
<dbReference type="InterPro" id="IPR008144">
    <property type="entry name" value="Guanylate_kin-like_dom"/>
</dbReference>
<evidence type="ECO:0000256" key="5">
    <source>
        <dbReference type="ARBA" id="ARBA00016296"/>
    </source>
</evidence>
<dbReference type="Pfam" id="PF00625">
    <property type="entry name" value="Guanylate_kin"/>
    <property type="match status" value="1"/>
</dbReference>
<dbReference type="FunFam" id="3.30.63.10:FF:000002">
    <property type="entry name" value="Guanylate kinase 1"/>
    <property type="match status" value="1"/>
</dbReference>
<dbReference type="AlphaFoldDB" id="A0A074LAI0"/>
<dbReference type="Proteomes" id="UP001229409">
    <property type="component" value="Unassembled WGS sequence"/>
</dbReference>
<evidence type="ECO:0000256" key="7">
    <source>
        <dbReference type="ARBA" id="ARBA00022679"/>
    </source>
</evidence>
<evidence type="ECO:0000256" key="4">
    <source>
        <dbReference type="ARBA" id="ARBA00012961"/>
    </source>
</evidence>
<dbReference type="PANTHER" id="PTHR23117:SF13">
    <property type="entry name" value="GUANYLATE KINASE"/>
    <property type="match status" value="1"/>
</dbReference>
<comment type="subcellular location">
    <subcellularLocation>
        <location evidence="2 13">Cytoplasm</location>
    </subcellularLocation>
</comment>
<dbReference type="InterPro" id="IPR008145">
    <property type="entry name" value="GK/Ca_channel_bsu"/>
</dbReference>
<keyword evidence="18" id="KW-1185">Reference proteome</keyword>
<sequence>MAKGLLFVISGPSGVGKGTVGNALRDKLPEITYSVSATTRTPRSGEQDGVTYFFKTREEFLGMIERDEMLEYAEYVGNYYGTPRDFVDQTLAQGKDIFLEIEVQGALKVKEKFPEGIFIFLLPPSLDELKDRIRGRGTETQATIDHRMSVAVDEMNLLRHYDYAVVNDEIDFACKRIESIIIAEHCKVHP</sequence>
<evidence type="ECO:0000313" key="16">
    <source>
        <dbReference type="EMBL" id="MDH2330630.1"/>
    </source>
</evidence>
<dbReference type="Proteomes" id="UP000650605">
    <property type="component" value="Unassembled WGS sequence"/>
</dbReference>
<dbReference type="eggNOG" id="COG0194">
    <property type="taxonomic scope" value="Bacteria"/>
</dbReference>
<evidence type="ECO:0000313" key="18">
    <source>
        <dbReference type="Proteomes" id="UP000094974"/>
    </source>
</evidence>
<reference evidence="17" key="2">
    <citation type="submission" date="2016-05" db="EMBL/GenBank/DDBJ databases">
        <authorList>
            <person name="Zheng J."/>
            <person name="Timme R."/>
            <person name="Allard M."/>
            <person name="Strain E."/>
            <person name="Luo Y."/>
            <person name="Brown E."/>
        </authorList>
    </citation>
    <scope>NUCLEOTIDE SEQUENCE</scope>
    <source>
        <strain evidence="17">CFSAN034343</strain>
    </source>
</reference>
<organism evidence="15 19">
    <name type="scientific">Paenibacillus polymyxa</name>
    <name type="common">Bacillus polymyxa</name>
    <dbReference type="NCBI Taxonomy" id="1406"/>
    <lineage>
        <taxon>Bacteria</taxon>
        <taxon>Bacillati</taxon>
        <taxon>Bacillota</taxon>
        <taxon>Bacilli</taxon>
        <taxon>Bacillales</taxon>
        <taxon>Paenibacillaceae</taxon>
        <taxon>Paenibacillus</taxon>
    </lineage>
</organism>
<evidence type="ECO:0000256" key="13">
    <source>
        <dbReference type="HAMAP-Rule" id="MF_00328"/>
    </source>
</evidence>
<dbReference type="GO" id="GO:0005829">
    <property type="term" value="C:cytosol"/>
    <property type="evidence" value="ECO:0007669"/>
    <property type="project" value="TreeGrafter"/>
</dbReference>
<keyword evidence="6 13" id="KW-0963">Cytoplasm</keyword>
<dbReference type="SUPFAM" id="SSF52540">
    <property type="entry name" value="P-loop containing nucleoside triphosphate hydrolases"/>
    <property type="match status" value="1"/>
</dbReference>
<evidence type="ECO:0000256" key="8">
    <source>
        <dbReference type="ARBA" id="ARBA00022741"/>
    </source>
</evidence>
<dbReference type="PANTHER" id="PTHR23117">
    <property type="entry name" value="GUANYLATE KINASE-RELATED"/>
    <property type="match status" value="1"/>
</dbReference>
<dbReference type="InterPro" id="IPR017665">
    <property type="entry name" value="Guanylate_kinase"/>
</dbReference>
<comment type="function">
    <text evidence="1 13">Essential for recycling GMP and indirectly, cGMP.</text>
</comment>